<evidence type="ECO:0000313" key="2">
    <source>
        <dbReference type="EMBL" id="VEN74470.1"/>
    </source>
</evidence>
<feature type="domain" description="VTC" evidence="1">
    <location>
        <begin position="50"/>
        <end position="237"/>
    </location>
</feature>
<dbReference type="GO" id="GO:0006799">
    <property type="term" value="P:polyphosphate biosynthetic process"/>
    <property type="evidence" value="ECO:0007669"/>
    <property type="project" value="UniProtKB-ARBA"/>
</dbReference>
<dbReference type="InterPro" id="IPR042267">
    <property type="entry name" value="VTC_sf"/>
</dbReference>
<accession>A0A484HGY0</accession>
<name>A0A484HGY0_9BACT</name>
<proteinExistence type="predicted"/>
<dbReference type="EMBL" id="CAACVI010000034">
    <property type="protein sequence ID" value="VEN74470.1"/>
    <property type="molecule type" value="Genomic_DNA"/>
</dbReference>
<gene>
    <name evidence="2" type="ORF">EPICR_40049</name>
</gene>
<dbReference type="AlphaFoldDB" id="A0A484HGY0"/>
<sequence>MGPSSAEKAVINIQDEYRYERKFDISDGLAPGEAESIIKIHPAIFSEIFYSRFVNSIYLDTNSMGNYFDNVYGFADRKKIRLRWYGSLFGKIDKPTLEIKIKKGFVGKKKSYPIHGFVLDSDFNIGTFLSAALESGIPDFLKQDLHFFNPVLLNRYSRKYFLSANKKYRITLDTNLSFYKIKRHNNSFLSSIQSKSKIVIELKYESRHDNNADRIINSFPFRVTRNSKYVNGIKNLY</sequence>
<evidence type="ECO:0000259" key="1">
    <source>
        <dbReference type="Pfam" id="PF09359"/>
    </source>
</evidence>
<dbReference type="Gene3D" id="3.20.100.30">
    <property type="entry name" value="VTC, catalytic tunnel domain"/>
    <property type="match status" value="1"/>
</dbReference>
<protein>
    <recommendedName>
        <fullName evidence="1">VTC domain-containing protein</fullName>
    </recommendedName>
</protein>
<reference evidence="2" key="1">
    <citation type="submission" date="2019-01" db="EMBL/GenBank/DDBJ databases">
        <authorList>
            <consortium name="Genoscope - CEA"/>
            <person name="William W."/>
        </authorList>
    </citation>
    <scope>NUCLEOTIDE SEQUENCE</scope>
    <source>
        <strain evidence="2">CR-1</strain>
    </source>
</reference>
<dbReference type="InterPro" id="IPR018966">
    <property type="entry name" value="VTC_domain"/>
</dbReference>
<dbReference type="Pfam" id="PF09359">
    <property type="entry name" value="VTC"/>
    <property type="match status" value="1"/>
</dbReference>
<organism evidence="2">
    <name type="scientific">uncultured Desulfobacteraceae bacterium</name>
    <dbReference type="NCBI Taxonomy" id="218296"/>
    <lineage>
        <taxon>Bacteria</taxon>
        <taxon>Pseudomonadati</taxon>
        <taxon>Thermodesulfobacteriota</taxon>
        <taxon>Desulfobacteria</taxon>
        <taxon>Desulfobacterales</taxon>
        <taxon>Desulfobacteraceae</taxon>
        <taxon>environmental samples</taxon>
    </lineage>
</organism>